<dbReference type="GO" id="GO:0003677">
    <property type="term" value="F:DNA binding"/>
    <property type="evidence" value="ECO:0007669"/>
    <property type="project" value="UniProtKB-KW"/>
</dbReference>
<dbReference type="Pfam" id="PF00027">
    <property type="entry name" value="cNMP_binding"/>
    <property type="match status" value="1"/>
</dbReference>
<dbReference type="GO" id="GO:0006355">
    <property type="term" value="P:regulation of DNA-templated transcription"/>
    <property type="evidence" value="ECO:0007669"/>
    <property type="project" value="InterPro"/>
</dbReference>
<organism evidence="5 6">
    <name type="scientific">Candidatus Peribacter riflensis</name>
    <dbReference type="NCBI Taxonomy" id="1735162"/>
    <lineage>
        <taxon>Bacteria</taxon>
        <taxon>Candidatus Peregrinibacteriota</taxon>
        <taxon>Candidatus Peribacteria</taxon>
        <taxon>Candidatus Peribacterales</taxon>
        <taxon>Candidatus Peribacteraceae</taxon>
        <taxon>Candidatus Peribacter</taxon>
    </lineage>
</organism>
<evidence type="ECO:0000259" key="4">
    <source>
        <dbReference type="PROSITE" id="PS50042"/>
    </source>
</evidence>
<dbReference type="STRING" id="1735162.PeribacterB2_0805"/>
<dbReference type="InterPro" id="IPR000595">
    <property type="entry name" value="cNMP-bd_dom"/>
</dbReference>
<dbReference type="InterPro" id="IPR036388">
    <property type="entry name" value="WH-like_DNA-bd_sf"/>
</dbReference>
<sequence>MLYTVDPMQKLWYLSHLDLFEGISEEEVHRISERATDLQSTDRITLYTPFDGCDRNVFIVKEGEVVLYHSADGKRKIFDVLGPGMLFGNFVPNTETVSHYAEALPGTRICTFPPEDLQRVVTAHPEVLARLLGKLTERLHDYEARLQMDMASAQEKVLGELKRYSHKKRNLFSWFRDETPLALSHERIAELTGLNRVTVTRAIKILRHRDLIAMDDQGRIVLHH</sequence>
<dbReference type="Proteomes" id="UP000069135">
    <property type="component" value="Chromosome"/>
</dbReference>
<dbReference type="Gene3D" id="1.10.10.10">
    <property type="entry name" value="Winged helix-like DNA-binding domain superfamily/Winged helix DNA-binding domain"/>
    <property type="match status" value="1"/>
</dbReference>
<reference evidence="6" key="1">
    <citation type="submission" date="2015-10" db="EMBL/GenBank/DDBJ databases">
        <title>Analysis of five complete genome sequences for members of the class Peribacteria in the recently recognized Peregrinibacteria bacterial phylum.</title>
        <authorList>
            <person name="Anantharaman K."/>
            <person name="Brown C.T."/>
            <person name="Burstein D."/>
            <person name="Castelle C.J."/>
            <person name="Probst A.J."/>
            <person name="Thomas B.C."/>
            <person name="Williams K.H."/>
            <person name="Banfield J.F."/>
        </authorList>
    </citation>
    <scope>NUCLEOTIDE SEQUENCE [LARGE SCALE GENOMIC DNA]</scope>
</reference>
<dbReference type="InterPro" id="IPR036390">
    <property type="entry name" value="WH_DNA-bd_sf"/>
</dbReference>
<keyword evidence="2" id="KW-0238">DNA-binding</keyword>
<keyword evidence="1" id="KW-0805">Transcription regulation</keyword>
<protein>
    <recommendedName>
        <fullName evidence="4">Cyclic nucleotide-binding domain-containing protein</fullName>
    </recommendedName>
</protein>
<evidence type="ECO:0000256" key="2">
    <source>
        <dbReference type="ARBA" id="ARBA00023125"/>
    </source>
</evidence>
<dbReference type="Gene3D" id="2.60.120.10">
    <property type="entry name" value="Jelly Rolls"/>
    <property type="match status" value="1"/>
</dbReference>
<dbReference type="SUPFAM" id="SSF46785">
    <property type="entry name" value="Winged helix' DNA-binding domain"/>
    <property type="match status" value="1"/>
</dbReference>
<accession>A0A0S1SR54</accession>
<gene>
    <name evidence="5" type="ORF">PeribacterD1_0804</name>
</gene>
<dbReference type="SUPFAM" id="SSF51206">
    <property type="entry name" value="cAMP-binding domain-like"/>
    <property type="match status" value="1"/>
</dbReference>
<accession>A0A0S1SYR8</accession>
<dbReference type="KEGG" id="prf:PeribacterA2_0803"/>
<dbReference type="InterPro" id="IPR012318">
    <property type="entry name" value="HTH_CRP"/>
</dbReference>
<evidence type="ECO:0000313" key="6">
    <source>
        <dbReference type="Proteomes" id="UP000069135"/>
    </source>
</evidence>
<dbReference type="PROSITE" id="PS50042">
    <property type="entry name" value="CNMP_BINDING_3"/>
    <property type="match status" value="1"/>
</dbReference>
<dbReference type="Pfam" id="PF13545">
    <property type="entry name" value="HTH_Crp_2"/>
    <property type="match status" value="1"/>
</dbReference>
<accession>A0A0S1SIF9</accession>
<evidence type="ECO:0000313" key="5">
    <source>
        <dbReference type="EMBL" id="ALM13474.1"/>
    </source>
</evidence>
<dbReference type="EMBL" id="CP013065">
    <property type="protein sequence ID" value="ALM13474.1"/>
    <property type="molecule type" value="Genomic_DNA"/>
</dbReference>
<dbReference type="InterPro" id="IPR018490">
    <property type="entry name" value="cNMP-bd_dom_sf"/>
</dbReference>
<accession>A0A0S1SM15</accession>
<evidence type="ECO:0000256" key="1">
    <source>
        <dbReference type="ARBA" id="ARBA00023015"/>
    </source>
</evidence>
<dbReference type="InterPro" id="IPR014710">
    <property type="entry name" value="RmlC-like_jellyroll"/>
</dbReference>
<keyword evidence="3" id="KW-0804">Transcription</keyword>
<dbReference type="AlphaFoldDB" id="A0A0S1SM15"/>
<reference evidence="5 6" key="2">
    <citation type="journal article" date="2016" name="PeerJ">
        <title>Analysis of five complete genome sequences for members of the class Peribacteria in the recently recognized Peregrinibacteria bacterial phylum.</title>
        <authorList>
            <person name="Anantharaman K."/>
            <person name="Brown C.T."/>
            <person name="Burstein D."/>
            <person name="Castelle C.J."/>
            <person name="Probst A.J."/>
            <person name="Thomas B.C."/>
            <person name="Williams K.H."/>
            <person name="Banfield J.F."/>
        </authorList>
    </citation>
    <scope>NUCLEOTIDE SEQUENCE [LARGE SCALE GENOMIC DNA]</scope>
    <source>
        <strain evidence="5">RIFOXYD1_FULL_PER-ii_59_16</strain>
    </source>
</reference>
<name>A0A0S1SM15_9BACT</name>
<accession>A0A0S1SLA9</accession>
<dbReference type="SMART" id="SM00419">
    <property type="entry name" value="HTH_CRP"/>
    <property type="match status" value="1"/>
</dbReference>
<feature type="domain" description="Cyclic nucleotide-binding" evidence="4">
    <location>
        <begin position="56"/>
        <end position="88"/>
    </location>
</feature>
<evidence type="ECO:0000256" key="3">
    <source>
        <dbReference type="ARBA" id="ARBA00023163"/>
    </source>
</evidence>
<proteinExistence type="predicted"/>
<dbReference type="CDD" id="cd00038">
    <property type="entry name" value="CAP_ED"/>
    <property type="match status" value="1"/>
</dbReference>